<dbReference type="PANTHER" id="PTHR45971:SF1">
    <property type="entry name" value="RUBICON, ISOFORM A"/>
    <property type="match status" value="1"/>
</dbReference>
<proteinExistence type="predicted"/>
<feature type="compositionally biased region" description="Basic and acidic residues" evidence="1">
    <location>
        <begin position="310"/>
        <end position="326"/>
    </location>
</feature>
<dbReference type="GO" id="GO:1901981">
    <property type="term" value="F:phosphatidylinositol phosphate binding"/>
    <property type="evidence" value="ECO:0007669"/>
    <property type="project" value="TreeGrafter"/>
</dbReference>
<sequence>LILLNQKNCCAGCGLFIETSYLKRMRFCEFFGKFFCCVCHTNTLMVLPGCVLTAWDFRMLPVSNIARDRLNQLHRQPLLRLSDFSPRVVQTQAALRNCATLRKQGNMILPFVQFCHNDPASSLRFTLRVSGDSASEARGFAGVEIVLSFKADISWLHWLGYVLRMPNHRLPHRTLFAVAAPAQCLLSSLKALPPHWLSNPELWSIADLCAVRDGQLDRELRQALQPIVDHLSACTRCRAQGFVCEICHSGQILFPFGQINTVACPVCMACFHRSCLRNPKPDNCPRCLRRAQRRVQRQEQQQQRHSRSPHQCEDSDQKGSSRELLC</sequence>
<dbReference type="Pfam" id="PF13901">
    <property type="entry name" value="RH_dom"/>
    <property type="match status" value="2"/>
</dbReference>
<reference evidence="3" key="1">
    <citation type="submission" date="2016-06" db="UniProtKB">
        <authorList>
            <consortium name="WormBaseParasite"/>
        </authorList>
    </citation>
    <scope>IDENTIFICATION</scope>
</reference>
<dbReference type="SMART" id="SM01175">
    <property type="entry name" value="DUF4206"/>
    <property type="match status" value="1"/>
</dbReference>
<dbReference type="AlphaFoldDB" id="A0A183AFV2"/>
<protein>
    <submittedName>
        <fullName evidence="3">DUF4206 domain-containing protein</fullName>
    </submittedName>
</protein>
<dbReference type="InterPro" id="IPR052428">
    <property type="entry name" value="Autophagy_HostDef_Reg"/>
</dbReference>
<dbReference type="WBParaSite" id="ECPE_0000585001-mRNA-1">
    <property type="protein sequence ID" value="ECPE_0000585001-mRNA-1"/>
    <property type="gene ID" value="ECPE_0000585001"/>
</dbReference>
<evidence type="ECO:0000313" key="3">
    <source>
        <dbReference type="WBParaSite" id="ECPE_0000585001-mRNA-1"/>
    </source>
</evidence>
<evidence type="ECO:0000259" key="2">
    <source>
        <dbReference type="SMART" id="SM01175"/>
    </source>
</evidence>
<evidence type="ECO:0000256" key="1">
    <source>
        <dbReference type="SAM" id="MobiDB-lite"/>
    </source>
</evidence>
<accession>A0A183AFV2</accession>
<name>A0A183AFV2_9TREM</name>
<feature type="domain" description="Rubicon Homology" evidence="2">
    <location>
        <begin position="26"/>
        <end position="294"/>
    </location>
</feature>
<feature type="region of interest" description="Disordered" evidence="1">
    <location>
        <begin position="298"/>
        <end position="326"/>
    </location>
</feature>
<dbReference type="PANTHER" id="PTHR45971">
    <property type="entry name" value="PHOX (PX) DOMAIN-CONTAINING PROTEIN"/>
    <property type="match status" value="1"/>
</dbReference>
<dbReference type="InterPro" id="IPR025258">
    <property type="entry name" value="RH_dom"/>
</dbReference>
<organism evidence="3">
    <name type="scientific">Echinostoma caproni</name>
    <dbReference type="NCBI Taxonomy" id="27848"/>
    <lineage>
        <taxon>Eukaryota</taxon>
        <taxon>Metazoa</taxon>
        <taxon>Spiralia</taxon>
        <taxon>Lophotrochozoa</taxon>
        <taxon>Platyhelminthes</taxon>
        <taxon>Trematoda</taxon>
        <taxon>Digenea</taxon>
        <taxon>Plagiorchiida</taxon>
        <taxon>Echinostomata</taxon>
        <taxon>Echinostomatoidea</taxon>
        <taxon>Echinostomatidae</taxon>
        <taxon>Echinostoma</taxon>
    </lineage>
</organism>